<evidence type="ECO:0000313" key="2">
    <source>
        <dbReference type="Proteomes" id="UP000626026"/>
    </source>
</evidence>
<name>A0ABR7RJN3_9PROT</name>
<dbReference type="EMBL" id="JACTVA010000006">
    <property type="protein sequence ID" value="MBC9206335.1"/>
    <property type="molecule type" value="Genomic_DNA"/>
</dbReference>
<gene>
    <name evidence="1" type="ORF">IBL26_05770</name>
</gene>
<protein>
    <submittedName>
        <fullName evidence="1">Uncharacterized protein</fullName>
    </submittedName>
</protein>
<evidence type="ECO:0000313" key="1">
    <source>
        <dbReference type="EMBL" id="MBC9206335.1"/>
    </source>
</evidence>
<sequence>MALLLHRRGGGFVLPFFQSNRSATLGLIATALPTTAWYLPNNKYGIDNMDIAAVTPALVLLLERLLSGARPAAATPVAERS</sequence>
<comment type="caution">
    <text evidence="1">The sequence shown here is derived from an EMBL/GenBank/DDBJ whole genome shotgun (WGS) entry which is preliminary data.</text>
</comment>
<reference evidence="1 2" key="1">
    <citation type="journal article" date="2013" name="Int. J. Syst. Evol. Microbiol.">
        <title>Roseomonas aerophila sp. nov., isolated from air.</title>
        <authorList>
            <person name="Kim S.J."/>
            <person name="Weon H.Y."/>
            <person name="Ahn J.H."/>
            <person name="Hong S.B."/>
            <person name="Seok S.J."/>
            <person name="Whang K.S."/>
            <person name="Kwon S.W."/>
        </authorList>
    </citation>
    <scope>NUCLEOTIDE SEQUENCE [LARGE SCALE GENOMIC DNA]</scope>
    <source>
        <strain evidence="1 2">NBRC 108923</strain>
    </source>
</reference>
<accession>A0ABR7RJN3</accession>
<dbReference type="RefSeq" id="WP_187783504.1">
    <property type="nucleotide sequence ID" value="NZ_JACTVA010000006.1"/>
</dbReference>
<dbReference type="Proteomes" id="UP000626026">
    <property type="component" value="Unassembled WGS sequence"/>
</dbReference>
<keyword evidence="2" id="KW-1185">Reference proteome</keyword>
<proteinExistence type="predicted"/>
<organism evidence="1 2">
    <name type="scientific">Teichococcus aerophilus</name>
    <dbReference type="NCBI Taxonomy" id="1224513"/>
    <lineage>
        <taxon>Bacteria</taxon>
        <taxon>Pseudomonadati</taxon>
        <taxon>Pseudomonadota</taxon>
        <taxon>Alphaproteobacteria</taxon>
        <taxon>Acetobacterales</taxon>
        <taxon>Roseomonadaceae</taxon>
        <taxon>Roseomonas</taxon>
    </lineage>
</organism>